<dbReference type="RefSeq" id="WP_245251457.1">
    <property type="nucleotide sequence ID" value="NZ_JAGGKG010000013.1"/>
</dbReference>
<proteinExistence type="predicted"/>
<reference evidence="1 2" key="1">
    <citation type="submission" date="2021-03" db="EMBL/GenBank/DDBJ databases">
        <title>Genomic Encyclopedia of Type Strains, Phase IV (KMG-IV): sequencing the most valuable type-strain genomes for metagenomic binning, comparative biology and taxonomic classification.</title>
        <authorList>
            <person name="Goeker M."/>
        </authorList>
    </citation>
    <scope>NUCLEOTIDE SEQUENCE [LARGE SCALE GENOMIC DNA]</scope>
    <source>
        <strain evidence="1 2">DSM 14349</strain>
    </source>
</reference>
<name>A0ABS4FU59_9BACL</name>
<gene>
    <name evidence="1" type="ORF">J2Z32_002765</name>
</gene>
<sequence>MNDKVDDKVEYRVLLYRESDIGLNMEIKKVKEGLIMFFITQKLINGLAAQHKEPDMLTCYADSQALSSVTSRAILLINNSKVVILFLNALSSKVVQKVEFDIADLRNQKFKSGLLFSAIWSFDVEGKHWRFSIIKKMLTLGSMQGDFLRFLRQNVMN</sequence>
<protein>
    <recommendedName>
        <fullName evidence="3">YokE-like PH domain-containing protein</fullName>
    </recommendedName>
</protein>
<evidence type="ECO:0008006" key="3">
    <source>
        <dbReference type="Google" id="ProtNLM"/>
    </source>
</evidence>
<accession>A0ABS4FU59</accession>
<organism evidence="1 2">
    <name type="scientific">Paenibacillus turicensis</name>
    <dbReference type="NCBI Taxonomy" id="160487"/>
    <lineage>
        <taxon>Bacteria</taxon>
        <taxon>Bacillati</taxon>
        <taxon>Bacillota</taxon>
        <taxon>Bacilli</taxon>
        <taxon>Bacillales</taxon>
        <taxon>Paenibacillaceae</taxon>
        <taxon>Paenibacillus</taxon>
    </lineage>
</organism>
<keyword evidence="2" id="KW-1185">Reference proteome</keyword>
<comment type="caution">
    <text evidence="1">The sequence shown here is derived from an EMBL/GenBank/DDBJ whole genome shotgun (WGS) entry which is preliminary data.</text>
</comment>
<evidence type="ECO:0000313" key="2">
    <source>
        <dbReference type="Proteomes" id="UP001519272"/>
    </source>
</evidence>
<evidence type="ECO:0000313" key="1">
    <source>
        <dbReference type="EMBL" id="MBP1906116.1"/>
    </source>
</evidence>
<dbReference type="EMBL" id="JAGGKG010000013">
    <property type="protein sequence ID" value="MBP1906116.1"/>
    <property type="molecule type" value="Genomic_DNA"/>
</dbReference>
<dbReference type="Proteomes" id="UP001519272">
    <property type="component" value="Unassembled WGS sequence"/>
</dbReference>